<comment type="caution">
    <text evidence="1">The sequence shown here is derived from an EMBL/GenBank/DDBJ whole genome shotgun (WGS) entry which is preliminary data.</text>
</comment>
<dbReference type="AlphaFoldDB" id="A0AAD4LJU8"/>
<dbReference type="Proteomes" id="UP001201163">
    <property type="component" value="Unassembled WGS sequence"/>
</dbReference>
<sequence length="196" mass="22047">MYADVYLTFVINSWLLLPETDIIDVYYNSINTCKLPKIDANVYQYTLIAHEKMRGVPIHDRRTSYISGSLMLTISPFTPLLIMTSPPLDHMPIPASLYAIAGSKLDKSGLLQWQAREMRKGDLAKVVAIWNSWEQEVPTGEFVEKTSEDASGDPDIIEDHKTCFLSTDSNTSDSKCMAEVRWKLEGDGVEILSIVV</sequence>
<gene>
    <name evidence="1" type="ORF">EDB92DRAFT_1815065</name>
</gene>
<name>A0AAD4LJU8_9AGAM</name>
<dbReference type="EMBL" id="JAKELL010000014">
    <property type="protein sequence ID" value="KAH8994548.1"/>
    <property type="molecule type" value="Genomic_DNA"/>
</dbReference>
<organism evidence="1 2">
    <name type="scientific">Lactarius akahatsu</name>
    <dbReference type="NCBI Taxonomy" id="416441"/>
    <lineage>
        <taxon>Eukaryota</taxon>
        <taxon>Fungi</taxon>
        <taxon>Dikarya</taxon>
        <taxon>Basidiomycota</taxon>
        <taxon>Agaricomycotina</taxon>
        <taxon>Agaricomycetes</taxon>
        <taxon>Russulales</taxon>
        <taxon>Russulaceae</taxon>
        <taxon>Lactarius</taxon>
    </lineage>
</organism>
<accession>A0AAD4LJU8</accession>
<protein>
    <submittedName>
        <fullName evidence="1">Uncharacterized protein</fullName>
    </submittedName>
</protein>
<keyword evidence="2" id="KW-1185">Reference proteome</keyword>
<proteinExistence type="predicted"/>
<evidence type="ECO:0000313" key="1">
    <source>
        <dbReference type="EMBL" id="KAH8994548.1"/>
    </source>
</evidence>
<evidence type="ECO:0000313" key="2">
    <source>
        <dbReference type="Proteomes" id="UP001201163"/>
    </source>
</evidence>
<reference evidence="1" key="1">
    <citation type="submission" date="2022-01" db="EMBL/GenBank/DDBJ databases">
        <title>Comparative genomics reveals a dynamic genome evolution in the ectomycorrhizal milk-cap (Lactarius) mushrooms.</title>
        <authorList>
            <consortium name="DOE Joint Genome Institute"/>
            <person name="Lebreton A."/>
            <person name="Tang N."/>
            <person name="Kuo A."/>
            <person name="LaButti K."/>
            <person name="Drula E."/>
            <person name="Barry K."/>
            <person name="Clum A."/>
            <person name="Lipzen A."/>
            <person name="Mousain D."/>
            <person name="Ng V."/>
            <person name="Wang R."/>
            <person name="Wang X."/>
            <person name="Dai Y."/>
            <person name="Henrissat B."/>
            <person name="Grigoriev I.V."/>
            <person name="Guerin-Laguette A."/>
            <person name="Yu F."/>
            <person name="Martin F.M."/>
        </authorList>
    </citation>
    <scope>NUCLEOTIDE SEQUENCE</scope>
    <source>
        <strain evidence="1">QP</strain>
    </source>
</reference>